<dbReference type="GO" id="GO:0005634">
    <property type="term" value="C:nucleus"/>
    <property type="evidence" value="ECO:0007669"/>
    <property type="project" value="InterPro"/>
</dbReference>
<gene>
    <name evidence="3" type="ORF">QE152_g11359</name>
</gene>
<dbReference type="InterPro" id="IPR024824">
    <property type="entry name" value="GADD45"/>
</dbReference>
<evidence type="ECO:0000313" key="4">
    <source>
        <dbReference type="Proteomes" id="UP001458880"/>
    </source>
</evidence>
<dbReference type="GO" id="GO:0005737">
    <property type="term" value="C:cytoplasm"/>
    <property type="evidence" value="ECO:0007669"/>
    <property type="project" value="TreeGrafter"/>
</dbReference>
<accession>A0AAW1LSD8</accession>
<dbReference type="PANTHER" id="PTHR10411:SF8">
    <property type="entry name" value="FI09246P"/>
    <property type="match status" value="1"/>
</dbReference>
<feature type="domain" description="Ribosomal protein eL8/eL30/eS12/Gadd45" evidence="2">
    <location>
        <begin position="22"/>
        <end position="104"/>
    </location>
</feature>
<dbReference type="InterPro" id="IPR004038">
    <property type="entry name" value="Ribosomal_eL8/eL30/eS12/Gad45"/>
</dbReference>
<sequence length="160" mass="17636">MCINKLSEETCKNMNRSTIGRAVRGVLAQAKIERRLICGLYQAIVYLQENVDDALLCLLPETRPGDVTAHMQTVLLQAYCYENCIPVITVDSGKRLAELCGISSNTKDGATCACAVITRDQNIPWDENGDPPLSPGEKTLSDFYECTIEEFPRPVIALPV</sequence>
<dbReference type="GO" id="GO:0051726">
    <property type="term" value="P:regulation of cell cycle"/>
    <property type="evidence" value="ECO:0007669"/>
    <property type="project" value="InterPro"/>
</dbReference>
<dbReference type="Proteomes" id="UP001458880">
    <property type="component" value="Unassembled WGS sequence"/>
</dbReference>
<proteinExistence type="inferred from homology"/>
<evidence type="ECO:0000259" key="2">
    <source>
        <dbReference type="Pfam" id="PF01248"/>
    </source>
</evidence>
<comment type="similarity">
    <text evidence="1">Belongs to the GADD45 family.</text>
</comment>
<dbReference type="EMBL" id="JASPKY010000110">
    <property type="protein sequence ID" value="KAK9736695.1"/>
    <property type="molecule type" value="Genomic_DNA"/>
</dbReference>
<protein>
    <submittedName>
        <fullName evidence="3">Ribosomal protein L7Ae/L30e/S12e/Gadd45 family</fullName>
    </submittedName>
</protein>
<dbReference type="AlphaFoldDB" id="A0AAW1LSD8"/>
<keyword evidence="3" id="KW-0689">Ribosomal protein</keyword>
<evidence type="ECO:0000313" key="3">
    <source>
        <dbReference type="EMBL" id="KAK9736695.1"/>
    </source>
</evidence>
<dbReference type="PANTHER" id="PTHR10411">
    <property type="entry name" value="GROWTH ARREST AND DNA DAMAGE-INDUCIBLE PROTEIN GADD45"/>
    <property type="match status" value="1"/>
</dbReference>
<reference evidence="3 4" key="1">
    <citation type="journal article" date="2024" name="BMC Genomics">
        <title>De novo assembly and annotation of Popillia japonica's genome with initial clues to its potential as an invasive pest.</title>
        <authorList>
            <person name="Cucini C."/>
            <person name="Boschi S."/>
            <person name="Funari R."/>
            <person name="Cardaioli E."/>
            <person name="Iannotti N."/>
            <person name="Marturano G."/>
            <person name="Paoli F."/>
            <person name="Bruttini M."/>
            <person name="Carapelli A."/>
            <person name="Frati F."/>
            <person name="Nardi F."/>
        </authorList>
    </citation>
    <scope>NUCLEOTIDE SEQUENCE [LARGE SCALE GENOMIC DNA]</scope>
    <source>
        <strain evidence="3">DMR45628</strain>
    </source>
</reference>
<dbReference type="Gene3D" id="3.30.1330.30">
    <property type="match status" value="1"/>
</dbReference>
<organism evidence="3 4">
    <name type="scientific">Popillia japonica</name>
    <name type="common">Japanese beetle</name>
    <dbReference type="NCBI Taxonomy" id="7064"/>
    <lineage>
        <taxon>Eukaryota</taxon>
        <taxon>Metazoa</taxon>
        <taxon>Ecdysozoa</taxon>
        <taxon>Arthropoda</taxon>
        <taxon>Hexapoda</taxon>
        <taxon>Insecta</taxon>
        <taxon>Pterygota</taxon>
        <taxon>Neoptera</taxon>
        <taxon>Endopterygota</taxon>
        <taxon>Coleoptera</taxon>
        <taxon>Polyphaga</taxon>
        <taxon>Scarabaeiformia</taxon>
        <taxon>Scarabaeidae</taxon>
        <taxon>Rutelinae</taxon>
        <taxon>Popillia</taxon>
    </lineage>
</organism>
<dbReference type="GO" id="GO:0005840">
    <property type="term" value="C:ribosome"/>
    <property type="evidence" value="ECO:0007669"/>
    <property type="project" value="UniProtKB-KW"/>
</dbReference>
<name>A0AAW1LSD8_POPJA</name>
<evidence type="ECO:0000256" key="1">
    <source>
        <dbReference type="ARBA" id="ARBA00007361"/>
    </source>
</evidence>
<comment type="caution">
    <text evidence="3">The sequence shown here is derived from an EMBL/GenBank/DDBJ whole genome shotgun (WGS) entry which is preliminary data.</text>
</comment>
<keyword evidence="4" id="KW-1185">Reference proteome</keyword>
<dbReference type="Pfam" id="PF01248">
    <property type="entry name" value="Ribosomal_L7Ae"/>
    <property type="match status" value="1"/>
</dbReference>
<dbReference type="SUPFAM" id="SSF55315">
    <property type="entry name" value="L30e-like"/>
    <property type="match status" value="1"/>
</dbReference>
<keyword evidence="3" id="KW-0687">Ribonucleoprotein</keyword>
<dbReference type="InterPro" id="IPR029064">
    <property type="entry name" value="Ribosomal_eL30-like_sf"/>
</dbReference>